<sequence>MSTGRSNVMDALPHASLLTYFQRPRPRQSHRTSRYYQRPPPPYSADCARPLLPRIPEVDPETLDVEGDEESQVGSWGEGPASKYYDEDSDEEEEDEGEGERESEGCSWGFYISLVCYALLVLLLVLNLDALLSRMGVGTAKYTSTSQKMKFCLDSPNRDAPVTRVWRYMPPLSHEDCTTQIATLTAASVDAWRLHSDDKILFGDDVAGAGKKEVEKDKFIGTGPEKTVGMNEKDFGDDLAKEGSGRWREAKARAGYRKRMREVV</sequence>
<keyword evidence="2" id="KW-0812">Transmembrane</keyword>
<accession>A0A6A6RKK3</accession>
<feature type="region of interest" description="Disordered" evidence="1">
    <location>
        <begin position="19"/>
        <end position="103"/>
    </location>
</feature>
<gene>
    <name evidence="3" type="ORF">P280DRAFT_238951</name>
</gene>
<feature type="compositionally biased region" description="Acidic residues" evidence="1">
    <location>
        <begin position="87"/>
        <end position="101"/>
    </location>
</feature>
<dbReference type="AlphaFoldDB" id="A0A6A6RKK3"/>
<name>A0A6A6RKK3_9PLEO</name>
<proteinExistence type="predicted"/>
<evidence type="ECO:0000313" key="4">
    <source>
        <dbReference type="Proteomes" id="UP000799753"/>
    </source>
</evidence>
<feature type="transmembrane region" description="Helical" evidence="2">
    <location>
        <begin position="108"/>
        <end position="126"/>
    </location>
</feature>
<feature type="compositionally biased region" description="Acidic residues" evidence="1">
    <location>
        <begin position="58"/>
        <end position="71"/>
    </location>
</feature>
<evidence type="ECO:0000313" key="3">
    <source>
        <dbReference type="EMBL" id="KAF2634518.1"/>
    </source>
</evidence>
<organism evidence="3 4">
    <name type="scientific">Massarina eburnea CBS 473.64</name>
    <dbReference type="NCBI Taxonomy" id="1395130"/>
    <lineage>
        <taxon>Eukaryota</taxon>
        <taxon>Fungi</taxon>
        <taxon>Dikarya</taxon>
        <taxon>Ascomycota</taxon>
        <taxon>Pezizomycotina</taxon>
        <taxon>Dothideomycetes</taxon>
        <taxon>Pleosporomycetidae</taxon>
        <taxon>Pleosporales</taxon>
        <taxon>Massarineae</taxon>
        <taxon>Massarinaceae</taxon>
        <taxon>Massarina</taxon>
    </lineage>
</organism>
<evidence type="ECO:0000256" key="2">
    <source>
        <dbReference type="SAM" id="Phobius"/>
    </source>
</evidence>
<dbReference type="EMBL" id="MU006822">
    <property type="protein sequence ID" value="KAF2634518.1"/>
    <property type="molecule type" value="Genomic_DNA"/>
</dbReference>
<protein>
    <submittedName>
        <fullName evidence="3">Uncharacterized protein</fullName>
    </submittedName>
</protein>
<keyword evidence="4" id="KW-1185">Reference proteome</keyword>
<dbReference type="OrthoDB" id="3683032at2759"/>
<feature type="compositionally biased region" description="Basic residues" evidence="1">
    <location>
        <begin position="24"/>
        <end position="33"/>
    </location>
</feature>
<reference evidence="3" key="1">
    <citation type="journal article" date="2020" name="Stud. Mycol.">
        <title>101 Dothideomycetes genomes: a test case for predicting lifestyles and emergence of pathogens.</title>
        <authorList>
            <person name="Haridas S."/>
            <person name="Albert R."/>
            <person name="Binder M."/>
            <person name="Bloem J."/>
            <person name="Labutti K."/>
            <person name="Salamov A."/>
            <person name="Andreopoulos B."/>
            <person name="Baker S."/>
            <person name="Barry K."/>
            <person name="Bills G."/>
            <person name="Bluhm B."/>
            <person name="Cannon C."/>
            <person name="Castanera R."/>
            <person name="Culley D."/>
            <person name="Daum C."/>
            <person name="Ezra D."/>
            <person name="Gonzalez J."/>
            <person name="Henrissat B."/>
            <person name="Kuo A."/>
            <person name="Liang C."/>
            <person name="Lipzen A."/>
            <person name="Lutzoni F."/>
            <person name="Magnuson J."/>
            <person name="Mondo S."/>
            <person name="Nolan M."/>
            <person name="Ohm R."/>
            <person name="Pangilinan J."/>
            <person name="Park H.-J."/>
            <person name="Ramirez L."/>
            <person name="Alfaro M."/>
            <person name="Sun H."/>
            <person name="Tritt A."/>
            <person name="Yoshinaga Y."/>
            <person name="Zwiers L.-H."/>
            <person name="Turgeon B."/>
            <person name="Goodwin S."/>
            <person name="Spatafora J."/>
            <person name="Crous P."/>
            <person name="Grigoriev I."/>
        </authorList>
    </citation>
    <scope>NUCLEOTIDE SEQUENCE</scope>
    <source>
        <strain evidence="3">CBS 473.64</strain>
    </source>
</reference>
<evidence type="ECO:0000256" key="1">
    <source>
        <dbReference type="SAM" id="MobiDB-lite"/>
    </source>
</evidence>
<keyword evidence="2" id="KW-1133">Transmembrane helix</keyword>
<keyword evidence="2" id="KW-0472">Membrane</keyword>
<dbReference type="Proteomes" id="UP000799753">
    <property type="component" value="Unassembled WGS sequence"/>
</dbReference>